<dbReference type="AlphaFoldDB" id="A0A0X3PZN6"/>
<proteinExistence type="predicted"/>
<reference evidence="1" key="1">
    <citation type="submission" date="2016-01" db="EMBL/GenBank/DDBJ databases">
        <title>Reference transcriptome for the parasite Schistocephalus solidus: insights into the molecular evolution of parasitism.</title>
        <authorList>
            <person name="Hebert F.O."/>
            <person name="Grambauer S."/>
            <person name="Barber I."/>
            <person name="Landry C.R."/>
            <person name="Aubin-Horth N."/>
        </authorList>
    </citation>
    <scope>NUCLEOTIDE SEQUENCE</scope>
</reference>
<sequence length="111" mass="12402">MSHPRSVNQKKPAGWQPILHGQERYWKGSQLPTAWHCPLRERTCGPACAQQALIGDIVTNAMHLQPPSRRNLKLANHGCHSSPIEEAIAKIGWKAPRARPNGKSCMRIQIV</sequence>
<gene>
    <name evidence="1" type="primary">CTU2A</name>
    <name evidence="1" type="ORF">TR121236</name>
</gene>
<organism evidence="1">
    <name type="scientific">Schistocephalus solidus</name>
    <name type="common">Tapeworm</name>
    <dbReference type="NCBI Taxonomy" id="70667"/>
    <lineage>
        <taxon>Eukaryota</taxon>
        <taxon>Metazoa</taxon>
        <taxon>Spiralia</taxon>
        <taxon>Lophotrochozoa</taxon>
        <taxon>Platyhelminthes</taxon>
        <taxon>Cestoda</taxon>
        <taxon>Eucestoda</taxon>
        <taxon>Diphyllobothriidea</taxon>
        <taxon>Diphyllobothriidae</taxon>
        <taxon>Schistocephalus</taxon>
    </lineage>
</organism>
<dbReference type="EMBL" id="GEEE01005900">
    <property type="protein sequence ID" value="JAP57325.1"/>
    <property type="molecule type" value="Transcribed_RNA"/>
</dbReference>
<evidence type="ECO:0000313" key="1">
    <source>
        <dbReference type="EMBL" id="JAP57325.1"/>
    </source>
</evidence>
<name>A0A0X3PZN6_SCHSO</name>
<protein>
    <submittedName>
        <fullName evidence="1">Cytoplasmic tRNA 2-thiolation protein 2-A</fullName>
    </submittedName>
</protein>
<accession>A0A0X3PZN6</accession>